<dbReference type="GO" id="GO:0016779">
    <property type="term" value="F:nucleotidyltransferase activity"/>
    <property type="evidence" value="ECO:0007669"/>
    <property type="project" value="UniProtKB-ARBA"/>
</dbReference>
<dbReference type="CDD" id="cd04182">
    <property type="entry name" value="GT_2_like_f"/>
    <property type="match status" value="1"/>
</dbReference>
<feature type="domain" description="MobA-like NTP transferase" evidence="1">
    <location>
        <begin position="3"/>
        <end position="163"/>
    </location>
</feature>
<sequence>MEAIILAAGYSSRASDYKMTLKLGTKTVLEHTLSKFEGICERVIVVSGFQRDRIHEATLAMQKDNTYDMDIVCVYNPSFDQGMFSSVQRGCIEVESSQFFITPGDCPLVEKETIRRLASEEGIVVIPSYSMKGGHPIKLASELKTRIVEAKADHTLRGILQPYEKKFLNIEDPGILMDLDTPEDFRKATEYYNNYSRTDNQR</sequence>
<dbReference type="AlphaFoldDB" id="A0A3S9A700"/>
<dbReference type="KEGG" id="palb:EJC50_19225"/>
<organism evidence="2 3">
    <name type="scientific">Paenibacillus albus</name>
    <dbReference type="NCBI Taxonomy" id="2495582"/>
    <lineage>
        <taxon>Bacteria</taxon>
        <taxon>Bacillati</taxon>
        <taxon>Bacillota</taxon>
        <taxon>Bacilli</taxon>
        <taxon>Bacillales</taxon>
        <taxon>Paenibacillaceae</taxon>
        <taxon>Paenibacillus</taxon>
    </lineage>
</organism>
<dbReference type="PANTHER" id="PTHR43777">
    <property type="entry name" value="MOLYBDENUM COFACTOR CYTIDYLYLTRANSFERASE"/>
    <property type="match status" value="1"/>
</dbReference>
<name>A0A3S9A700_9BACL</name>
<evidence type="ECO:0000313" key="2">
    <source>
        <dbReference type="EMBL" id="AZN41569.1"/>
    </source>
</evidence>
<gene>
    <name evidence="2" type="ORF">EJC50_19225</name>
</gene>
<evidence type="ECO:0000259" key="1">
    <source>
        <dbReference type="Pfam" id="PF12804"/>
    </source>
</evidence>
<keyword evidence="2" id="KW-0808">Transferase</keyword>
<proteinExistence type="predicted"/>
<dbReference type="Proteomes" id="UP000272528">
    <property type="component" value="Chromosome"/>
</dbReference>
<dbReference type="SUPFAM" id="SSF53448">
    <property type="entry name" value="Nucleotide-diphospho-sugar transferases"/>
    <property type="match status" value="1"/>
</dbReference>
<dbReference type="InterPro" id="IPR025877">
    <property type="entry name" value="MobA-like_NTP_Trfase"/>
</dbReference>
<dbReference type="Pfam" id="PF12804">
    <property type="entry name" value="NTP_transf_3"/>
    <property type="match status" value="1"/>
</dbReference>
<dbReference type="EMBL" id="CP034437">
    <property type="protein sequence ID" value="AZN41569.1"/>
    <property type="molecule type" value="Genomic_DNA"/>
</dbReference>
<dbReference type="OrthoDB" id="285216at2"/>
<dbReference type="Gene3D" id="3.90.550.10">
    <property type="entry name" value="Spore Coat Polysaccharide Biosynthesis Protein SpsA, Chain A"/>
    <property type="match status" value="1"/>
</dbReference>
<evidence type="ECO:0000313" key="3">
    <source>
        <dbReference type="Proteomes" id="UP000272528"/>
    </source>
</evidence>
<keyword evidence="3" id="KW-1185">Reference proteome</keyword>
<reference evidence="3" key="1">
    <citation type="submission" date="2018-12" db="EMBL/GenBank/DDBJ databases">
        <title>Genome sequence of Peanibacillus sp.</title>
        <authorList>
            <person name="Subramani G."/>
            <person name="Srinivasan S."/>
            <person name="Kim M.K."/>
        </authorList>
    </citation>
    <scope>NUCLEOTIDE SEQUENCE [LARGE SCALE GENOMIC DNA]</scope>
    <source>
        <strain evidence="3">18JY67-1</strain>
    </source>
</reference>
<dbReference type="InterPro" id="IPR029044">
    <property type="entry name" value="Nucleotide-diphossugar_trans"/>
</dbReference>
<dbReference type="PANTHER" id="PTHR43777:SF1">
    <property type="entry name" value="MOLYBDENUM COFACTOR CYTIDYLYLTRANSFERASE"/>
    <property type="match status" value="1"/>
</dbReference>
<accession>A0A3S9A700</accession>
<protein>
    <submittedName>
        <fullName evidence="2">Nucleotidyltransferase family protein</fullName>
    </submittedName>
</protein>
<dbReference type="RefSeq" id="WP_126017275.1">
    <property type="nucleotide sequence ID" value="NZ_CP034437.1"/>
</dbReference>